<evidence type="ECO:0000256" key="4">
    <source>
        <dbReference type="ARBA" id="ARBA00022927"/>
    </source>
</evidence>
<keyword evidence="8" id="KW-0333">Golgi apparatus</keyword>
<evidence type="ECO:0000256" key="8">
    <source>
        <dbReference type="RuleBase" id="RU363111"/>
    </source>
</evidence>
<dbReference type="OrthoDB" id="660759at2759"/>
<dbReference type="InterPro" id="IPR011691">
    <property type="entry name" value="Vesicle_transpt_SFT2"/>
</dbReference>
<protein>
    <recommendedName>
        <fullName evidence="8">Protein transport protein SFT2</fullName>
    </recommendedName>
</protein>
<comment type="similarity">
    <text evidence="7 8">Belongs to the SFT2 family.</text>
</comment>
<dbReference type="GO" id="GO:0000139">
    <property type="term" value="C:Golgi membrane"/>
    <property type="evidence" value="ECO:0007669"/>
    <property type="project" value="UniProtKB-SubCell"/>
</dbReference>
<feature type="transmembrane region" description="Helical" evidence="8">
    <location>
        <begin position="107"/>
        <end position="126"/>
    </location>
</feature>
<dbReference type="PANTHER" id="PTHR23137">
    <property type="entry name" value="VESICLE TRANSPORT PROTEIN-RELATED"/>
    <property type="match status" value="1"/>
</dbReference>
<evidence type="ECO:0000256" key="5">
    <source>
        <dbReference type="ARBA" id="ARBA00022989"/>
    </source>
</evidence>
<keyword evidence="4 8" id="KW-0653">Protein transport</keyword>
<reference evidence="9 10" key="1">
    <citation type="journal article" date="2019" name="Front. Genet.">
        <title>Whole-Genome Sequencing of the Opportunistic Yeast Pathogen Candida inconspicua Uncovers Its Hybrid Origin.</title>
        <authorList>
            <person name="Mixao V."/>
            <person name="Hansen A.P."/>
            <person name="Saus E."/>
            <person name="Boekhout T."/>
            <person name="Lass-Florl C."/>
            <person name="Gabaldon T."/>
        </authorList>
    </citation>
    <scope>NUCLEOTIDE SEQUENCE [LARGE SCALE GENOMIC DNA]</scope>
    <source>
        <strain evidence="9 10">CBS 180</strain>
    </source>
</reference>
<evidence type="ECO:0000313" key="9">
    <source>
        <dbReference type="EMBL" id="TID30163.1"/>
    </source>
</evidence>
<feature type="transmembrane region" description="Helical" evidence="8">
    <location>
        <begin position="132"/>
        <end position="150"/>
    </location>
</feature>
<feature type="transmembrane region" description="Helical" evidence="8">
    <location>
        <begin position="71"/>
        <end position="95"/>
    </location>
</feature>
<gene>
    <name evidence="9" type="ORF">CANINC_001255</name>
</gene>
<dbReference type="Pfam" id="PF04178">
    <property type="entry name" value="Got1"/>
    <property type="match status" value="1"/>
</dbReference>
<evidence type="ECO:0000256" key="2">
    <source>
        <dbReference type="ARBA" id="ARBA00022448"/>
    </source>
</evidence>
<keyword evidence="5 8" id="KW-1133">Transmembrane helix</keyword>
<dbReference type="GO" id="GO:0016192">
    <property type="term" value="P:vesicle-mediated transport"/>
    <property type="evidence" value="ECO:0007669"/>
    <property type="project" value="InterPro"/>
</dbReference>
<comment type="caution">
    <text evidence="8">Lacks conserved residue(s) required for the propagation of feature annotation.</text>
</comment>
<accession>A0A4T0X4J3</accession>
<keyword evidence="3 8" id="KW-0812">Transmembrane</keyword>
<dbReference type="AlphaFoldDB" id="A0A4T0X4J3"/>
<dbReference type="Proteomes" id="UP000307173">
    <property type="component" value="Unassembled WGS sequence"/>
</dbReference>
<evidence type="ECO:0000256" key="1">
    <source>
        <dbReference type="ARBA" id="ARBA00004141"/>
    </source>
</evidence>
<proteinExistence type="inferred from homology"/>
<dbReference type="PANTHER" id="PTHR23137:SF36">
    <property type="entry name" value="VESICLE TRANSPORT PROTEIN SFT2C"/>
    <property type="match status" value="1"/>
</dbReference>
<keyword evidence="6 8" id="KW-0472">Membrane</keyword>
<keyword evidence="2 8" id="KW-0813">Transport</keyword>
<evidence type="ECO:0000256" key="7">
    <source>
        <dbReference type="ARBA" id="ARBA00025800"/>
    </source>
</evidence>
<evidence type="ECO:0000313" key="10">
    <source>
        <dbReference type="Proteomes" id="UP000307173"/>
    </source>
</evidence>
<dbReference type="STRING" id="52247.A0A4T0X4J3"/>
<evidence type="ECO:0000256" key="3">
    <source>
        <dbReference type="ARBA" id="ARBA00022692"/>
    </source>
</evidence>
<name>A0A4T0X4J3_9ASCO</name>
<organism evidence="9 10">
    <name type="scientific">Pichia inconspicua</name>
    <dbReference type="NCBI Taxonomy" id="52247"/>
    <lineage>
        <taxon>Eukaryota</taxon>
        <taxon>Fungi</taxon>
        <taxon>Dikarya</taxon>
        <taxon>Ascomycota</taxon>
        <taxon>Saccharomycotina</taxon>
        <taxon>Pichiomycetes</taxon>
        <taxon>Pichiales</taxon>
        <taxon>Pichiaceae</taxon>
        <taxon>Pichia</taxon>
    </lineage>
</organism>
<evidence type="ECO:0000256" key="6">
    <source>
        <dbReference type="ARBA" id="ARBA00023136"/>
    </source>
</evidence>
<comment type="caution">
    <text evidence="9">The sequence shown here is derived from an EMBL/GenBank/DDBJ whole genome shotgun (WGS) entry which is preliminary data.</text>
</comment>
<sequence>MASIFRKWTAFIGSPDNSGPVHLETTEQTEQATTVSGTGFFASLRNSLPTPDLDSGTSAHSSLSYFERISLFVFAAVWSLGSVLFLTAFAVLQGPSRFAAKAITRDALPYTLVFTVSIVATLAAAFAGRHGLILLLCCAIQITATIVYTVSHLPGGRLGVQTGASLAGSRLQGWLNN</sequence>
<dbReference type="InterPro" id="IPR007305">
    <property type="entry name" value="Vesicle_transpt_Got1/SFT2"/>
</dbReference>
<dbReference type="EMBL" id="SELW01000187">
    <property type="protein sequence ID" value="TID30163.1"/>
    <property type="molecule type" value="Genomic_DNA"/>
</dbReference>
<dbReference type="GO" id="GO:0015031">
    <property type="term" value="P:protein transport"/>
    <property type="evidence" value="ECO:0007669"/>
    <property type="project" value="UniProtKB-KW"/>
</dbReference>
<comment type="subcellular location">
    <subcellularLocation>
        <location evidence="8">Golgi apparatus membrane</location>
        <topology evidence="8">Multi-pass membrane protein</topology>
    </subcellularLocation>
    <subcellularLocation>
        <location evidence="1">Membrane</location>
        <topology evidence="1">Multi-pass membrane protein</topology>
    </subcellularLocation>
</comment>
<comment type="function">
    <text evidence="8">Nonessential protein required for the fusion of transport vesicles derived from the endocytic pathway with the Golgi complex.</text>
</comment>
<keyword evidence="10" id="KW-1185">Reference proteome</keyword>